<gene>
    <name evidence="3" type="ORF">X975_02092</name>
</gene>
<proteinExistence type="inferred from homology"/>
<dbReference type="GO" id="GO:0030133">
    <property type="term" value="C:transport vesicle"/>
    <property type="evidence" value="ECO:0007669"/>
    <property type="project" value="InterPro"/>
</dbReference>
<keyword evidence="4" id="KW-1185">Reference proteome</keyword>
<dbReference type="AlphaFoldDB" id="A0A087SZN2"/>
<dbReference type="OrthoDB" id="18964at2759"/>
<comment type="similarity">
    <text evidence="1">Belongs to the BLOC1S5 family.</text>
</comment>
<dbReference type="STRING" id="407821.A0A087SZN2"/>
<evidence type="ECO:0000313" key="3">
    <source>
        <dbReference type="EMBL" id="KFM58321.1"/>
    </source>
</evidence>
<dbReference type="OMA" id="TNLQHGY"/>
<dbReference type="Pfam" id="PF14942">
    <property type="entry name" value="Muted"/>
    <property type="match status" value="1"/>
</dbReference>
<feature type="non-terminal residue" evidence="3">
    <location>
        <position position="191"/>
    </location>
</feature>
<dbReference type="PANTHER" id="PTHR31784:SF2">
    <property type="entry name" value="BIOGENESIS OF LYSOSOME-RELATED ORGANELLES COMPLEX 1 SUBUNIT 5"/>
    <property type="match status" value="1"/>
</dbReference>
<organism evidence="3 4">
    <name type="scientific">Stegodyphus mimosarum</name>
    <name type="common">African social velvet spider</name>
    <dbReference type="NCBI Taxonomy" id="407821"/>
    <lineage>
        <taxon>Eukaryota</taxon>
        <taxon>Metazoa</taxon>
        <taxon>Ecdysozoa</taxon>
        <taxon>Arthropoda</taxon>
        <taxon>Chelicerata</taxon>
        <taxon>Arachnida</taxon>
        <taxon>Araneae</taxon>
        <taxon>Araneomorphae</taxon>
        <taxon>Entelegynae</taxon>
        <taxon>Eresoidea</taxon>
        <taxon>Eresidae</taxon>
        <taxon>Stegodyphus</taxon>
    </lineage>
</organism>
<dbReference type="InterPro" id="IPR017243">
    <property type="entry name" value="Bloc1s5"/>
</dbReference>
<dbReference type="EMBL" id="KK112696">
    <property type="protein sequence ID" value="KFM58321.1"/>
    <property type="molecule type" value="Genomic_DNA"/>
</dbReference>
<reference evidence="3 4" key="1">
    <citation type="submission" date="2013-11" db="EMBL/GenBank/DDBJ databases">
        <title>Genome sequencing of Stegodyphus mimosarum.</title>
        <authorList>
            <person name="Bechsgaard J."/>
        </authorList>
    </citation>
    <scope>NUCLEOTIDE SEQUENCE [LARGE SCALE GENOMIC DNA]</scope>
</reference>
<dbReference type="Proteomes" id="UP000054359">
    <property type="component" value="Unassembled WGS sequence"/>
</dbReference>
<name>A0A087SZN2_STEMI</name>
<evidence type="ECO:0000256" key="2">
    <source>
        <dbReference type="ARBA" id="ARBA00019580"/>
    </source>
</evidence>
<accession>A0A087SZN2</accession>
<evidence type="ECO:0000313" key="4">
    <source>
        <dbReference type="Proteomes" id="UP000054359"/>
    </source>
</evidence>
<protein>
    <recommendedName>
        <fullName evidence="2">Biogenesis of lysosome-related organelles complex 1 subunit 5</fullName>
    </recommendedName>
</protein>
<evidence type="ECO:0000256" key="1">
    <source>
        <dbReference type="ARBA" id="ARBA00010754"/>
    </source>
</evidence>
<dbReference type="GO" id="GO:0031083">
    <property type="term" value="C:BLOC-1 complex"/>
    <property type="evidence" value="ECO:0007669"/>
    <property type="project" value="InterPro"/>
</dbReference>
<dbReference type="PANTHER" id="PTHR31784">
    <property type="entry name" value="BIOGENESIS OF LYSOSOME-RELATED ORGANELLES COMPLEX 1 SUBUNIT 5"/>
    <property type="match status" value="1"/>
</dbReference>
<sequence length="191" mass="22669">MKCSQHTGSKDYRNDLTENCQFDYESMAENNVLEKVLKDIGDVQSRLFDHRPFVQGEIKLLLKEFEEKRKEREVQQMFEMIEMVTDIKETQIEKAVKLGDMHLCNLAANFEVALRMCNNIVEREETDKKKQFLEQRRELRKKEWVAFVDDIQNKNTAVNQTFADKEQQLKSYYNKLEEAMHISPTHSDHSS</sequence>